<dbReference type="Proteomes" id="UP000265520">
    <property type="component" value="Unassembled WGS sequence"/>
</dbReference>
<sequence>MLMSGLSTTAFGNVHDMAISTKVLNNGNGNGRGRVKVFVISAVTGAALQIAVVAV</sequence>
<keyword evidence="2" id="KW-1185">Reference proteome</keyword>
<organism evidence="1 2">
    <name type="scientific">Trifolium medium</name>
    <dbReference type="NCBI Taxonomy" id="97028"/>
    <lineage>
        <taxon>Eukaryota</taxon>
        <taxon>Viridiplantae</taxon>
        <taxon>Streptophyta</taxon>
        <taxon>Embryophyta</taxon>
        <taxon>Tracheophyta</taxon>
        <taxon>Spermatophyta</taxon>
        <taxon>Magnoliopsida</taxon>
        <taxon>eudicotyledons</taxon>
        <taxon>Gunneridae</taxon>
        <taxon>Pentapetalae</taxon>
        <taxon>rosids</taxon>
        <taxon>fabids</taxon>
        <taxon>Fabales</taxon>
        <taxon>Fabaceae</taxon>
        <taxon>Papilionoideae</taxon>
        <taxon>50 kb inversion clade</taxon>
        <taxon>NPAAA clade</taxon>
        <taxon>Hologalegina</taxon>
        <taxon>IRL clade</taxon>
        <taxon>Trifolieae</taxon>
        <taxon>Trifolium</taxon>
    </lineage>
</organism>
<name>A0A392V452_9FABA</name>
<comment type="caution">
    <text evidence="1">The sequence shown here is derived from an EMBL/GenBank/DDBJ whole genome shotgun (WGS) entry which is preliminary data.</text>
</comment>
<reference evidence="1 2" key="1">
    <citation type="journal article" date="2018" name="Front. Plant Sci.">
        <title>Red Clover (Trifolium pratense) and Zigzag Clover (T. medium) - A Picture of Genomic Similarities and Differences.</title>
        <authorList>
            <person name="Dluhosova J."/>
            <person name="Istvanek J."/>
            <person name="Nedelnik J."/>
            <person name="Repkova J."/>
        </authorList>
    </citation>
    <scope>NUCLEOTIDE SEQUENCE [LARGE SCALE GENOMIC DNA]</scope>
    <source>
        <strain evidence="2">cv. 10/8</strain>
        <tissue evidence="1">Leaf</tissue>
    </source>
</reference>
<proteinExistence type="predicted"/>
<dbReference type="AlphaFoldDB" id="A0A392V452"/>
<evidence type="ECO:0000313" key="1">
    <source>
        <dbReference type="EMBL" id="MCI81210.1"/>
    </source>
</evidence>
<dbReference type="EMBL" id="LXQA011013440">
    <property type="protein sequence ID" value="MCI81210.1"/>
    <property type="molecule type" value="Genomic_DNA"/>
</dbReference>
<protein>
    <submittedName>
        <fullName evidence="1">Uncharacterized protein</fullName>
    </submittedName>
</protein>
<accession>A0A392V452</accession>
<evidence type="ECO:0000313" key="2">
    <source>
        <dbReference type="Proteomes" id="UP000265520"/>
    </source>
</evidence>